<gene>
    <name evidence="2" type="ORF">JF543_11270</name>
</gene>
<accession>A0A939DYU8</accession>
<protein>
    <submittedName>
        <fullName evidence="2">Phosphotransferase</fullName>
    </submittedName>
</protein>
<dbReference type="SUPFAM" id="SSF56112">
    <property type="entry name" value="Protein kinase-like (PK-like)"/>
    <property type="match status" value="1"/>
</dbReference>
<dbReference type="Proteomes" id="UP000664385">
    <property type="component" value="Unassembled WGS sequence"/>
</dbReference>
<dbReference type="InterPro" id="IPR011009">
    <property type="entry name" value="Kinase-like_dom_sf"/>
</dbReference>
<feature type="domain" description="Aminoglycoside phosphotransferase" evidence="1">
    <location>
        <begin position="32"/>
        <end position="257"/>
    </location>
</feature>
<reference evidence="2" key="1">
    <citation type="submission" date="2020-12" db="EMBL/GenBank/DDBJ databases">
        <title>PHA producing bacteria isolated from mangrove.</title>
        <authorList>
            <person name="Zheng W."/>
            <person name="Yu S."/>
            <person name="Huang Y."/>
        </authorList>
    </citation>
    <scope>NUCLEOTIDE SEQUENCE</scope>
    <source>
        <strain evidence="2">GN8-5</strain>
    </source>
</reference>
<dbReference type="PANTHER" id="PTHR21310">
    <property type="entry name" value="AMINOGLYCOSIDE PHOSPHOTRANSFERASE-RELATED-RELATED"/>
    <property type="match status" value="1"/>
</dbReference>
<comment type="caution">
    <text evidence="2">The sequence shown here is derived from an EMBL/GenBank/DDBJ whole genome shotgun (WGS) entry which is preliminary data.</text>
</comment>
<dbReference type="AlphaFoldDB" id="A0A939DYU8"/>
<dbReference type="Gene3D" id="3.90.1200.10">
    <property type="match status" value="1"/>
</dbReference>
<dbReference type="Gene3D" id="3.30.200.20">
    <property type="entry name" value="Phosphorylase Kinase, domain 1"/>
    <property type="match status" value="1"/>
</dbReference>
<dbReference type="EMBL" id="JAEMWU010000002">
    <property type="protein sequence ID" value="MBN8206533.1"/>
    <property type="molecule type" value="Genomic_DNA"/>
</dbReference>
<evidence type="ECO:0000259" key="1">
    <source>
        <dbReference type="Pfam" id="PF01636"/>
    </source>
</evidence>
<evidence type="ECO:0000313" key="3">
    <source>
        <dbReference type="Proteomes" id="UP000664385"/>
    </source>
</evidence>
<dbReference type="InterPro" id="IPR002575">
    <property type="entry name" value="Aminoglycoside_PTrfase"/>
</dbReference>
<dbReference type="InterPro" id="IPR051678">
    <property type="entry name" value="AGP_Transferase"/>
</dbReference>
<sequence length="305" mass="33415">MTVDARTLVQRLCGPHARIERTFEGFYAKVHVVDVGDGSRRVVKCFHRRGIAEGEARALARLAAATPSGVAVPRVLQVELGGEPETIVQTYVDGTAVADVEIEASDARDALAEQIVVLVEAWSAHRGEAFDDRQGRAHERFADSFRADVAVLSAWLGTAEGEEIATDVREGLYATVTLIDDLLAPLEGDPPVFIHDDCHAGNFLVDDDGALCGVIDPGAARFSHREMDLFHLADAAPQLELWNRAAARHPLPAGGEARRLLFSLWDDVSHARLAGWRDDDWFRRKLDAFDGALRTPTRRGLPTSR</sequence>
<dbReference type="Pfam" id="PF01636">
    <property type="entry name" value="APH"/>
    <property type="match status" value="1"/>
</dbReference>
<evidence type="ECO:0000313" key="2">
    <source>
        <dbReference type="EMBL" id="MBN8206533.1"/>
    </source>
</evidence>
<name>A0A939DYU8_9MICO</name>
<organism evidence="2 3">
    <name type="scientific">Microbacterium esteraromaticum</name>
    <dbReference type="NCBI Taxonomy" id="57043"/>
    <lineage>
        <taxon>Bacteria</taxon>
        <taxon>Bacillati</taxon>
        <taxon>Actinomycetota</taxon>
        <taxon>Actinomycetes</taxon>
        <taxon>Micrococcales</taxon>
        <taxon>Microbacteriaceae</taxon>
        <taxon>Microbacterium</taxon>
    </lineage>
</organism>
<proteinExistence type="predicted"/>
<dbReference type="RefSeq" id="WP_206824396.1">
    <property type="nucleotide sequence ID" value="NZ_JAEMWU010000002.1"/>
</dbReference>